<evidence type="ECO:0000313" key="2">
    <source>
        <dbReference type="Proteomes" id="UP001165121"/>
    </source>
</evidence>
<keyword evidence="2" id="KW-1185">Reference proteome</keyword>
<proteinExistence type="predicted"/>
<reference evidence="1" key="1">
    <citation type="submission" date="2023-04" db="EMBL/GenBank/DDBJ databases">
        <title>Phytophthora fragariaefolia NBRC 109709.</title>
        <authorList>
            <person name="Ichikawa N."/>
            <person name="Sato H."/>
            <person name="Tonouchi N."/>
        </authorList>
    </citation>
    <scope>NUCLEOTIDE SEQUENCE</scope>
    <source>
        <strain evidence="1">NBRC 109709</strain>
    </source>
</reference>
<evidence type="ECO:0000313" key="1">
    <source>
        <dbReference type="EMBL" id="GMF50152.1"/>
    </source>
</evidence>
<dbReference type="EMBL" id="BSXT01002655">
    <property type="protein sequence ID" value="GMF50152.1"/>
    <property type="molecule type" value="Genomic_DNA"/>
</dbReference>
<dbReference type="AlphaFoldDB" id="A0A9W6Y1T5"/>
<dbReference type="Proteomes" id="UP001165121">
    <property type="component" value="Unassembled WGS sequence"/>
</dbReference>
<accession>A0A9W6Y1T5</accession>
<dbReference type="OrthoDB" id="110861at2759"/>
<organism evidence="1 2">
    <name type="scientific">Phytophthora fragariaefolia</name>
    <dbReference type="NCBI Taxonomy" id="1490495"/>
    <lineage>
        <taxon>Eukaryota</taxon>
        <taxon>Sar</taxon>
        <taxon>Stramenopiles</taxon>
        <taxon>Oomycota</taxon>
        <taxon>Peronosporomycetes</taxon>
        <taxon>Peronosporales</taxon>
        <taxon>Peronosporaceae</taxon>
        <taxon>Phytophthora</taxon>
    </lineage>
</organism>
<protein>
    <submittedName>
        <fullName evidence="1">Unnamed protein product</fullName>
    </submittedName>
</protein>
<sequence length="197" mass="22435">MEFVLQHALDFAYFDYGGREPVPEHVGKSFVNHLYSTVNPFVLPLQHDYHSLWLPVGGSKSSPTRKKVEFTPKYAFNPQPDHLYIHERVTSPKHRCKTLYVFVVGLVQSDAVKFKALPGVCTRLYDIRFGSKRLSIRHFARLHRGECVTWLHSGGAYFENLSATAEFERAAPATCIGDIVDSTRVFFRTLENTAVES</sequence>
<gene>
    <name evidence="1" type="ORF">Pfra01_001994900</name>
</gene>
<name>A0A9W6Y1T5_9STRA</name>
<comment type="caution">
    <text evidence="1">The sequence shown here is derived from an EMBL/GenBank/DDBJ whole genome shotgun (WGS) entry which is preliminary data.</text>
</comment>